<evidence type="ECO:0000259" key="8">
    <source>
        <dbReference type="Pfam" id="PF01656"/>
    </source>
</evidence>
<feature type="active site" description="Nucleophile" evidence="7">
    <location>
        <position position="332"/>
    </location>
</feature>
<feature type="domain" description="CobQ/CobB/MinD/ParA nucleotide binding" evidence="8">
    <location>
        <begin position="6"/>
        <end position="192"/>
    </location>
</feature>
<comment type="cofactor">
    <cofactor evidence="1 7">
        <name>Mg(2+)</name>
        <dbReference type="ChEBI" id="CHEBI:18420"/>
    </cofactor>
</comment>
<dbReference type="PANTHER" id="PTHR43873:SF1">
    <property type="entry name" value="COBYRINATE A,C-DIAMIDE SYNTHASE"/>
    <property type="match status" value="1"/>
</dbReference>
<dbReference type="AlphaFoldDB" id="A0A090IZ36"/>
<evidence type="ECO:0000313" key="11">
    <source>
        <dbReference type="Proteomes" id="UP000040576"/>
    </source>
</evidence>
<accession>A0A090IZ36</accession>
<proteinExistence type="inferred from homology"/>
<dbReference type="HAMAP" id="MF_00027">
    <property type="entry name" value="CobB_CbiA"/>
    <property type="match status" value="1"/>
</dbReference>
<comment type="miscellaneous">
    <text evidence="7">The a and c carboxylates of cobyrinate are activated for nucleophilic attack via formation of a phosphorylated intermediate by ATP. CbiA catalyzes first the amidation of the c-carboxylate, and then that of the a-carboxylate.</text>
</comment>
<dbReference type="InterPro" id="IPR011698">
    <property type="entry name" value="GATase_3"/>
</dbReference>
<comment type="catalytic activity">
    <reaction evidence="7">
        <text>cob(II)yrinate + 2 L-glutamine + 2 ATP + 2 H2O = cob(II)yrinate a,c diamide + 2 L-glutamate + 2 ADP + 2 phosphate + 2 H(+)</text>
        <dbReference type="Rhea" id="RHEA:26289"/>
        <dbReference type="ChEBI" id="CHEBI:15377"/>
        <dbReference type="ChEBI" id="CHEBI:15378"/>
        <dbReference type="ChEBI" id="CHEBI:29985"/>
        <dbReference type="ChEBI" id="CHEBI:30616"/>
        <dbReference type="ChEBI" id="CHEBI:43474"/>
        <dbReference type="ChEBI" id="CHEBI:58359"/>
        <dbReference type="ChEBI" id="CHEBI:58537"/>
        <dbReference type="ChEBI" id="CHEBI:58894"/>
        <dbReference type="ChEBI" id="CHEBI:456216"/>
        <dbReference type="EC" id="6.3.5.11"/>
    </reaction>
</comment>
<evidence type="ECO:0000313" key="10">
    <source>
        <dbReference type="EMBL" id="CEE00825.1"/>
    </source>
</evidence>
<evidence type="ECO:0000256" key="4">
    <source>
        <dbReference type="ARBA" id="ARBA00022840"/>
    </source>
</evidence>
<evidence type="ECO:0000256" key="1">
    <source>
        <dbReference type="ARBA" id="ARBA00001946"/>
    </source>
</evidence>
<feature type="site" description="Increases nucleophilicity of active site Cys" evidence="7">
    <location>
        <position position="433"/>
    </location>
</feature>
<evidence type="ECO:0000256" key="6">
    <source>
        <dbReference type="ARBA" id="ARBA00022962"/>
    </source>
</evidence>
<keyword evidence="4 7" id="KW-0067">ATP-binding</keyword>
<dbReference type="UniPathway" id="UPA00148">
    <property type="reaction ID" value="UER00231"/>
</dbReference>
<evidence type="ECO:0000256" key="3">
    <source>
        <dbReference type="ARBA" id="ARBA00022741"/>
    </source>
</evidence>
<keyword evidence="5 7" id="KW-0460">Magnesium</keyword>
<evidence type="ECO:0000256" key="7">
    <source>
        <dbReference type="HAMAP-Rule" id="MF_00027"/>
    </source>
</evidence>
<dbReference type="Pfam" id="PF07685">
    <property type="entry name" value="GATase_3"/>
    <property type="match status" value="1"/>
</dbReference>
<dbReference type="Proteomes" id="UP000040576">
    <property type="component" value="Unassembled WGS sequence"/>
</dbReference>
<dbReference type="EMBL" id="CCRF01000035">
    <property type="protein sequence ID" value="CEE00825.1"/>
    <property type="molecule type" value="Genomic_DNA"/>
</dbReference>
<dbReference type="NCBIfam" id="TIGR00379">
    <property type="entry name" value="cobB"/>
    <property type="match status" value="1"/>
</dbReference>
<gene>
    <name evidence="10" type="primary">cobB1</name>
    <name evidence="7" type="synonym">cbiA</name>
    <name evidence="10" type="ORF">BT1A1_0978</name>
</gene>
<comment type="function">
    <text evidence="7">Catalyzes the ATP-dependent amidation of the two carboxylate groups at positions a and c of cobyrinate, using either L-glutamine or ammonia as the nitrogen source.</text>
</comment>
<keyword evidence="3 7" id="KW-0547">Nucleotide-binding</keyword>
<feature type="domain" description="CobB/CobQ-like glutamine amidotransferase" evidence="9">
    <location>
        <begin position="249"/>
        <end position="437"/>
    </location>
</feature>
<dbReference type="PROSITE" id="PS51274">
    <property type="entry name" value="GATASE_COBBQ"/>
    <property type="match status" value="1"/>
</dbReference>
<dbReference type="Gene3D" id="3.40.50.300">
    <property type="entry name" value="P-loop containing nucleotide triphosphate hydrolases"/>
    <property type="match status" value="2"/>
</dbReference>
<dbReference type="Pfam" id="PF01656">
    <property type="entry name" value="CbiA"/>
    <property type="match status" value="1"/>
</dbReference>
<dbReference type="RefSeq" id="WP_034768646.1">
    <property type="nucleotide sequence ID" value="NZ_CCRF01000035.1"/>
</dbReference>
<dbReference type="Gene3D" id="3.40.50.880">
    <property type="match status" value="1"/>
</dbReference>
<dbReference type="InterPro" id="IPR002586">
    <property type="entry name" value="CobQ/CobB/MinD/ParA_Nub-bd_dom"/>
</dbReference>
<dbReference type="GO" id="GO:0042242">
    <property type="term" value="F:cobyrinic acid a,c-diamide synthase activity"/>
    <property type="evidence" value="ECO:0007669"/>
    <property type="project" value="UniProtKB-UniRule"/>
</dbReference>
<keyword evidence="7" id="KW-0169">Cobalamin biosynthesis</keyword>
<keyword evidence="2 7" id="KW-0436">Ligase</keyword>
<evidence type="ECO:0000256" key="5">
    <source>
        <dbReference type="ARBA" id="ARBA00022842"/>
    </source>
</evidence>
<dbReference type="InterPro" id="IPR004484">
    <property type="entry name" value="CbiA/CobB_synth"/>
</dbReference>
<comment type="domain">
    <text evidence="7">Comprises of two domains. The C-terminal domain contains the binding site for glutamine and catalyzes the hydrolysis of this substrate to glutamate and ammonia. The N-terminal domain is anticipated to bind ATP and cobyrinate and catalyzes the ultimate synthesis of the diamide product. The ammonia produced via the glutaminase domain is probably translocated to the adjacent domain via a molecular tunnel, where it reacts with an activated intermediate.</text>
</comment>
<evidence type="ECO:0000256" key="2">
    <source>
        <dbReference type="ARBA" id="ARBA00022598"/>
    </source>
</evidence>
<reference evidence="10 11" key="1">
    <citation type="submission" date="2014-07" db="EMBL/GenBank/DDBJ databases">
        <authorList>
            <person name="Wibberg Daniel"/>
        </authorList>
    </citation>
    <scope>NUCLEOTIDE SEQUENCE [LARGE SCALE GENOMIC DNA]</scope>
</reference>
<sequence>MAAKRIVIAGTGSGVGKTTITIGLMAALRKRNWQVQGFKCGPDYIDPTYHTAVTGRPSRNLDSWMFGKDLLKEIYLRASEDADISVIEGVMGFFDGHSPESDVGSTAEISTLLNCPVILVVDCGSMARSAAAVVKGFQAFTEKANIVGVIANRVGGEGHFHLVKTAIEKECQIPVIGYVNSEIDISLPERHLGLIPSIERGDLNSFFEKLGEIVAKTIDLNLLTQLAEVPAITKTGSSIFDVKCEKKVNIAVAKDAAFHFYYQENLDLLESFGAKLSFFSPLNGETVPDNVDGLYIGGGFPEQFAKNLSEQTVVKQSVKMAIADGIPTLAECGGFMFLTEAIETHDGNRFEMVGAIPGKTVMQNRLAAIGYREIKGMNGNPILTDGLTARGHEFHYAVYIPSRDVPYAYETESTYGKKHEGYQSRNLVAGFTHIHFATCPEIVENFIALCRTWR</sequence>
<dbReference type="InterPro" id="IPR029062">
    <property type="entry name" value="Class_I_gatase-like"/>
</dbReference>
<keyword evidence="11" id="KW-1185">Reference proteome</keyword>
<dbReference type="CDD" id="cd05388">
    <property type="entry name" value="CobB_N"/>
    <property type="match status" value="1"/>
</dbReference>
<organism evidence="10 11">
    <name type="scientific">Caldibacillus thermoamylovorans</name>
    <dbReference type="NCBI Taxonomy" id="35841"/>
    <lineage>
        <taxon>Bacteria</taxon>
        <taxon>Bacillati</taxon>
        <taxon>Bacillota</taxon>
        <taxon>Bacilli</taxon>
        <taxon>Bacillales</taxon>
        <taxon>Bacillaceae</taxon>
        <taxon>Caldibacillus</taxon>
    </lineage>
</organism>
<dbReference type="PANTHER" id="PTHR43873">
    <property type="entry name" value="COBYRINATE A,C-DIAMIDE SYNTHASE"/>
    <property type="match status" value="1"/>
</dbReference>
<name>A0A090IZ36_9BACI</name>
<evidence type="ECO:0000259" key="9">
    <source>
        <dbReference type="Pfam" id="PF07685"/>
    </source>
</evidence>
<protein>
    <recommendedName>
        <fullName evidence="7">Cobyrinate a,c-diamide synthase</fullName>
        <ecNumber evidence="7">6.3.5.11</ecNumber>
    </recommendedName>
    <alternativeName>
        <fullName evidence="7">Cobyrinic acid a,c-diamide synthetase</fullName>
    </alternativeName>
</protein>
<dbReference type="GO" id="GO:0005524">
    <property type="term" value="F:ATP binding"/>
    <property type="evidence" value="ECO:0007669"/>
    <property type="project" value="UniProtKB-UniRule"/>
</dbReference>
<keyword evidence="6 7" id="KW-0315">Glutamine amidotransferase</keyword>
<dbReference type="CDD" id="cd03130">
    <property type="entry name" value="GATase1_CobB"/>
    <property type="match status" value="1"/>
</dbReference>
<dbReference type="EC" id="6.3.5.11" evidence="7"/>
<dbReference type="SUPFAM" id="SSF52317">
    <property type="entry name" value="Class I glutamine amidotransferase-like"/>
    <property type="match status" value="1"/>
</dbReference>
<comment type="similarity">
    <text evidence="7">Belongs to the CobB/CbiA family.</text>
</comment>
<comment type="pathway">
    <text evidence="7">Cofactor biosynthesis; adenosylcobalamin biosynthesis; cob(II)yrinate a,c-diamide from sirohydrochlorin (anaerobic route): step 10/10.</text>
</comment>
<dbReference type="GO" id="GO:0009236">
    <property type="term" value="P:cobalamin biosynthetic process"/>
    <property type="evidence" value="ECO:0007669"/>
    <property type="project" value="UniProtKB-UniRule"/>
</dbReference>
<dbReference type="InterPro" id="IPR027417">
    <property type="entry name" value="P-loop_NTPase"/>
</dbReference>
<dbReference type="SUPFAM" id="SSF52540">
    <property type="entry name" value="P-loop containing nucleoside triphosphate hydrolases"/>
    <property type="match status" value="1"/>
</dbReference>
<dbReference type="NCBIfam" id="NF002204">
    <property type="entry name" value="PRK01077.1"/>
    <property type="match status" value="1"/>
</dbReference>